<dbReference type="Pfam" id="PF04773">
    <property type="entry name" value="FecR"/>
    <property type="match status" value="1"/>
</dbReference>
<dbReference type="Proteomes" id="UP000198964">
    <property type="component" value="Unassembled WGS sequence"/>
</dbReference>
<feature type="domain" description="FecR protein" evidence="2">
    <location>
        <begin position="197"/>
        <end position="288"/>
    </location>
</feature>
<dbReference type="AlphaFoldDB" id="A0A1I2KL18"/>
<dbReference type="InterPro" id="IPR032508">
    <property type="entry name" value="FecR_C"/>
</dbReference>
<dbReference type="Gene3D" id="3.55.50.30">
    <property type="match status" value="1"/>
</dbReference>
<evidence type="ECO:0000259" key="2">
    <source>
        <dbReference type="Pfam" id="PF04773"/>
    </source>
</evidence>
<keyword evidence="1" id="KW-0812">Transmembrane</keyword>
<name>A0A1I2KL18_9BACT</name>
<proteinExistence type="predicted"/>
<sequence length="407" mass="46888">MKNLKTGRGFNRDFLALIKDENFVRLIKKSDDPDHTVAELINKYPNNKSNLQYAAKFIQTALSDKRKMSFETWKNMHNELQSYVKKVNKPRVRRLTRRSIWKAAALVAMIAIAGVTAYYQLHNYSQPKFVEGSLVDQDKALIILSDGSQRVLSENDTYIDYKSSDDAVVIKKEEEKLERFENVDQSKDIAFNQIIVPYGQRHKVRLSDGTVVLLNAGSKLVFPAKFSEKNREVTLDGQGFFEVEKDKTRPFIVKTSSIDIKVLGTVFDVSAYQDEDLATAILVEGKVEVSQKNRLVGNKEYILNPGQGCFYSAEVRESIVREVNVQKYISWKDGVYQFENMTLLDLVRQVKKYYNKSIQIEGEELELVKMSGKLFLSDDFQDVMIFLSKTVEGSYEQKDENHYIIRK</sequence>
<dbReference type="Gene3D" id="2.60.120.1440">
    <property type="match status" value="1"/>
</dbReference>
<reference evidence="4 5" key="1">
    <citation type="submission" date="2016-10" db="EMBL/GenBank/DDBJ databases">
        <authorList>
            <person name="de Groot N.N."/>
        </authorList>
    </citation>
    <scope>NUCLEOTIDE SEQUENCE [LARGE SCALE GENOMIC DNA]</scope>
    <source>
        <strain evidence="4 5">CGMCC 1.9156</strain>
    </source>
</reference>
<organism evidence="4 5">
    <name type="scientific">Sunxiuqinia elliptica</name>
    <dbReference type="NCBI Taxonomy" id="655355"/>
    <lineage>
        <taxon>Bacteria</taxon>
        <taxon>Pseudomonadati</taxon>
        <taxon>Bacteroidota</taxon>
        <taxon>Bacteroidia</taxon>
        <taxon>Marinilabiliales</taxon>
        <taxon>Prolixibacteraceae</taxon>
        <taxon>Sunxiuqinia</taxon>
    </lineage>
</organism>
<dbReference type="EMBL" id="FONW01000012">
    <property type="protein sequence ID" value="SFF67674.1"/>
    <property type="molecule type" value="Genomic_DNA"/>
</dbReference>
<evidence type="ECO:0000313" key="5">
    <source>
        <dbReference type="Proteomes" id="UP000198964"/>
    </source>
</evidence>
<evidence type="ECO:0000259" key="3">
    <source>
        <dbReference type="Pfam" id="PF16344"/>
    </source>
</evidence>
<dbReference type="PANTHER" id="PTHR30273:SF2">
    <property type="entry name" value="PROTEIN FECR"/>
    <property type="match status" value="1"/>
</dbReference>
<dbReference type="PANTHER" id="PTHR30273">
    <property type="entry name" value="PERIPLASMIC SIGNAL SENSOR AND SIGMA FACTOR ACTIVATOR FECR-RELATED"/>
    <property type="match status" value="1"/>
</dbReference>
<feature type="domain" description="Protein FecR C-terminal" evidence="3">
    <location>
        <begin position="336"/>
        <end position="404"/>
    </location>
</feature>
<evidence type="ECO:0000256" key="1">
    <source>
        <dbReference type="SAM" id="Phobius"/>
    </source>
</evidence>
<dbReference type="InterPro" id="IPR012373">
    <property type="entry name" value="Ferrdict_sens_TM"/>
</dbReference>
<gene>
    <name evidence="4" type="ORF">SAMN05216283_112107</name>
</gene>
<evidence type="ECO:0000313" key="4">
    <source>
        <dbReference type="EMBL" id="SFF67674.1"/>
    </source>
</evidence>
<accession>A0A1I2KL18</accession>
<dbReference type="GO" id="GO:0016989">
    <property type="term" value="F:sigma factor antagonist activity"/>
    <property type="evidence" value="ECO:0007669"/>
    <property type="project" value="TreeGrafter"/>
</dbReference>
<feature type="transmembrane region" description="Helical" evidence="1">
    <location>
        <begin position="99"/>
        <end position="119"/>
    </location>
</feature>
<dbReference type="InterPro" id="IPR006860">
    <property type="entry name" value="FecR"/>
</dbReference>
<dbReference type="STRING" id="655355.SAMN05216283_112107"/>
<protein>
    <submittedName>
        <fullName evidence="4">FecR family protein</fullName>
    </submittedName>
</protein>
<dbReference type="RefSeq" id="WP_093921244.1">
    <property type="nucleotide sequence ID" value="NZ_FONW01000012.1"/>
</dbReference>
<keyword evidence="1" id="KW-0472">Membrane</keyword>
<keyword evidence="5" id="KW-1185">Reference proteome</keyword>
<dbReference type="FunFam" id="2.60.120.1440:FF:000001">
    <property type="entry name" value="Putative anti-sigma factor"/>
    <property type="match status" value="1"/>
</dbReference>
<dbReference type="Pfam" id="PF16344">
    <property type="entry name" value="FecR_C"/>
    <property type="match status" value="1"/>
</dbReference>
<keyword evidence="1" id="KW-1133">Transmembrane helix</keyword>